<organism evidence="1 2">
    <name type="scientific">Seiridium unicorne</name>
    <dbReference type="NCBI Taxonomy" id="138068"/>
    <lineage>
        <taxon>Eukaryota</taxon>
        <taxon>Fungi</taxon>
        <taxon>Dikarya</taxon>
        <taxon>Ascomycota</taxon>
        <taxon>Pezizomycotina</taxon>
        <taxon>Sordariomycetes</taxon>
        <taxon>Xylariomycetidae</taxon>
        <taxon>Amphisphaeriales</taxon>
        <taxon>Sporocadaceae</taxon>
        <taxon>Seiridium</taxon>
    </lineage>
</organism>
<protein>
    <submittedName>
        <fullName evidence="1">Chitinase</fullName>
    </submittedName>
</protein>
<dbReference type="Proteomes" id="UP001408356">
    <property type="component" value="Unassembled WGS sequence"/>
</dbReference>
<reference evidence="1 2" key="1">
    <citation type="journal article" date="2024" name="J. Plant Pathol.">
        <title>Sequence and assembly of the genome of Seiridium unicorne, isolate CBS 538.82, causal agent of cypress canker disease.</title>
        <authorList>
            <person name="Scali E."/>
            <person name="Rocca G.D."/>
            <person name="Danti R."/>
            <person name="Garbelotto M."/>
            <person name="Barberini S."/>
            <person name="Baroncelli R."/>
            <person name="Emiliani G."/>
        </authorList>
    </citation>
    <scope>NUCLEOTIDE SEQUENCE [LARGE SCALE GENOMIC DNA]</scope>
    <source>
        <strain evidence="1 2">BM-138-508</strain>
    </source>
</reference>
<comment type="caution">
    <text evidence="1">The sequence shown here is derived from an EMBL/GenBank/DDBJ whole genome shotgun (WGS) entry which is preliminary data.</text>
</comment>
<keyword evidence="2" id="KW-1185">Reference proteome</keyword>
<dbReference type="EMBL" id="JARVKF010000445">
    <property type="protein sequence ID" value="KAK9413006.1"/>
    <property type="molecule type" value="Genomic_DNA"/>
</dbReference>
<sequence length="159" mass="17243">MKDSLSRASEIFPTSGIELTGDFFRATPDSVLVDTYALTGLAAGISSVFAFGDPLVAASRGLISGPIVELIVLIQNQPNVEFKDMGKMFEEQANTFISSSKRYSMNANLKLIQQTGEWDPSGGSHTDIVKWVEDGNWVNYDKPPMVKNTDDSTVFAGGN</sequence>
<evidence type="ECO:0000313" key="1">
    <source>
        <dbReference type="EMBL" id="KAK9413006.1"/>
    </source>
</evidence>
<evidence type="ECO:0000313" key="2">
    <source>
        <dbReference type="Proteomes" id="UP001408356"/>
    </source>
</evidence>
<name>A0ABR2UF80_9PEZI</name>
<gene>
    <name evidence="1" type="ORF">SUNI508_12201</name>
</gene>
<proteinExistence type="predicted"/>
<accession>A0ABR2UF80</accession>